<keyword evidence="1" id="KW-0812">Transmembrane</keyword>
<comment type="caution">
    <text evidence="2">The sequence shown here is derived from an EMBL/GenBank/DDBJ whole genome shotgun (WGS) entry which is preliminary data.</text>
</comment>
<accession>A0A4Q7YYY0</accession>
<organism evidence="2 3">
    <name type="scientific">Edaphobacter modestus</name>
    <dbReference type="NCBI Taxonomy" id="388466"/>
    <lineage>
        <taxon>Bacteria</taxon>
        <taxon>Pseudomonadati</taxon>
        <taxon>Acidobacteriota</taxon>
        <taxon>Terriglobia</taxon>
        <taxon>Terriglobales</taxon>
        <taxon>Acidobacteriaceae</taxon>
        <taxon>Edaphobacter</taxon>
    </lineage>
</organism>
<dbReference type="EMBL" id="SHKW01000001">
    <property type="protein sequence ID" value="RZU42413.1"/>
    <property type="molecule type" value="Genomic_DNA"/>
</dbReference>
<gene>
    <name evidence="2" type="ORF">BDD14_3993</name>
</gene>
<dbReference type="Proteomes" id="UP000292958">
    <property type="component" value="Unassembled WGS sequence"/>
</dbReference>
<protein>
    <submittedName>
        <fullName evidence="2">Uncharacterized protein</fullName>
    </submittedName>
</protein>
<reference evidence="2 3" key="1">
    <citation type="submission" date="2019-02" db="EMBL/GenBank/DDBJ databases">
        <title>Genomic Encyclopedia of Archaeal and Bacterial Type Strains, Phase II (KMG-II): from individual species to whole genera.</title>
        <authorList>
            <person name="Goeker M."/>
        </authorList>
    </citation>
    <scope>NUCLEOTIDE SEQUENCE [LARGE SCALE GENOMIC DNA]</scope>
    <source>
        <strain evidence="2 3">DSM 18101</strain>
    </source>
</reference>
<name>A0A4Q7YYY0_9BACT</name>
<feature type="transmembrane region" description="Helical" evidence="1">
    <location>
        <begin position="15"/>
        <end position="35"/>
    </location>
</feature>
<evidence type="ECO:0000313" key="2">
    <source>
        <dbReference type="EMBL" id="RZU42413.1"/>
    </source>
</evidence>
<proteinExistence type="predicted"/>
<keyword evidence="1" id="KW-1133">Transmembrane helix</keyword>
<evidence type="ECO:0000256" key="1">
    <source>
        <dbReference type="SAM" id="Phobius"/>
    </source>
</evidence>
<dbReference type="RefSeq" id="WP_130420204.1">
    <property type="nucleotide sequence ID" value="NZ_SHKW01000001.1"/>
</dbReference>
<sequence>MSGLWCWLGNNSSQLQALGSIGAVFVAVALGFVAIRQARAADAQANAARAQVDAANRQTESSIIVADKQTSPHISITAASNREGVLLKDTFTILNNGQGRARSLQLRYRDQSVGFELPLGNSVLVVRDSLSVRFDGGRGALSGFRLTYSTDFGAEYALEFQWNGIISRIVNE</sequence>
<keyword evidence="3" id="KW-1185">Reference proteome</keyword>
<dbReference type="AlphaFoldDB" id="A0A4Q7YYY0"/>
<evidence type="ECO:0000313" key="3">
    <source>
        <dbReference type="Proteomes" id="UP000292958"/>
    </source>
</evidence>
<keyword evidence="1" id="KW-0472">Membrane</keyword>